<dbReference type="PANTHER" id="PTHR10584:SF166">
    <property type="entry name" value="RIBOKINASE"/>
    <property type="match status" value="1"/>
</dbReference>
<comment type="subcellular location">
    <subcellularLocation>
        <location evidence="9">Cytoplasm</location>
    </subcellularLocation>
</comment>
<keyword evidence="3 9" id="KW-0547">Nucleotide-binding</keyword>
<reference evidence="11 12" key="1">
    <citation type="submission" date="2018-08" db="EMBL/GenBank/DDBJ databases">
        <title>A genome reference for cultivated species of the human gut microbiota.</title>
        <authorList>
            <person name="Zou Y."/>
            <person name="Xue W."/>
            <person name="Luo G."/>
        </authorList>
    </citation>
    <scope>NUCLEOTIDE SEQUENCE [LARGE SCALE GENOMIC DNA]</scope>
    <source>
        <strain evidence="11 12">AF37-2AT</strain>
    </source>
</reference>
<comment type="caution">
    <text evidence="9">Lacks conserved residue(s) required for the propagation of feature annotation.</text>
</comment>
<proteinExistence type="inferred from homology"/>
<feature type="binding site" evidence="9">
    <location>
        <begin position="10"/>
        <end position="12"/>
    </location>
    <ligand>
        <name>substrate</name>
    </ligand>
</feature>
<comment type="caution">
    <text evidence="11">The sequence shown here is derived from an EMBL/GenBank/DDBJ whole genome shotgun (WGS) entry which is preliminary data.</text>
</comment>
<gene>
    <name evidence="9" type="primary">rbsK</name>
    <name evidence="11" type="ORF">DW016_04860</name>
</gene>
<feature type="binding site" evidence="9">
    <location>
        <begin position="38"/>
        <end position="42"/>
    </location>
    <ligand>
        <name>substrate</name>
    </ligand>
</feature>
<feature type="binding site" evidence="9">
    <location>
        <position position="282"/>
    </location>
    <ligand>
        <name>K(+)</name>
        <dbReference type="ChEBI" id="CHEBI:29103"/>
    </ligand>
</feature>
<evidence type="ECO:0000256" key="1">
    <source>
        <dbReference type="ARBA" id="ARBA00022679"/>
    </source>
</evidence>
<organism evidence="11 12">
    <name type="scientific">Sellimonas intestinalis</name>
    <dbReference type="NCBI Taxonomy" id="1653434"/>
    <lineage>
        <taxon>Bacteria</taxon>
        <taxon>Bacillati</taxon>
        <taxon>Bacillota</taxon>
        <taxon>Clostridia</taxon>
        <taxon>Lachnospirales</taxon>
        <taxon>Lachnospiraceae</taxon>
        <taxon>Sellimonas</taxon>
    </lineage>
</organism>
<comment type="cofactor">
    <cofactor evidence="9">
        <name>Mg(2+)</name>
        <dbReference type="ChEBI" id="CHEBI:18420"/>
    </cofactor>
    <text evidence="9">Requires a divalent cation, most likely magnesium in vivo, as an electrophilic catalyst to aid phosphoryl group transfer. It is the chelate of the metal and the nucleotide that is the actual substrate.</text>
</comment>
<keyword evidence="12" id="KW-1185">Reference proteome</keyword>
<feature type="binding site" evidence="9">
    <location>
        <begin position="211"/>
        <end position="216"/>
    </location>
    <ligand>
        <name>ATP</name>
        <dbReference type="ChEBI" id="CHEBI:30616"/>
    </ligand>
</feature>
<dbReference type="Pfam" id="PF00294">
    <property type="entry name" value="PfkB"/>
    <property type="match status" value="1"/>
</dbReference>
<dbReference type="Proteomes" id="UP000261080">
    <property type="component" value="Unassembled WGS sequence"/>
</dbReference>
<dbReference type="UniPathway" id="UPA00916">
    <property type="reaction ID" value="UER00889"/>
</dbReference>
<dbReference type="CDD" id="cd01174">
    <property type="entry name" value="ribokinase"/>
    <property type="match status" value="1"/>
</dbReference>
<evidence type="ECO:0000313" key="12">
    <source>
        <dbReference type="Proteomes" id="UP000261080"/>
    </source>
</evidence>
<dbReference type="SUPFAM" id="SSF53613">
    <property type="entry name" value="Ribokinase-like"/>
    <property type="match status" value="1"/>
</dbReference>
<dbReference type="PANTHER" id="PTHR10584">
    <property type="entry name" value="SUGAR KINASE"/>
    <property type="match status" value="1"/>
</dbReference>
<comment type="activity regulation">
    <text evidence="9">Activated by a monovalent cation that binds near, but not in, the active site. The most likely occupant of the site in vivo is potassium. Ion binding induces a conformational change that may alter substrate affinity.</text>
</comment>
<dbReference type="InterPro" id="IPR029056">
    <property type="entry name" value="Ribokinase-like"/>
</dbReference>
<feature type="binding site" evidence="9">
    <location>
        <position position="136"/>
    </location>
    <ligand>
        <name>substrate</name>
    </ligand>
</feature>
<comment type="catalytic activity">
    <reaction evidence="9">
        <text>D-ribose + ATP = D-ribose 5-phosphate + ADP + H(+)</text>
        <dbReference type="Rhea" id="RHEA:13697"/>
        <dbReference type="ChEBI" id="CHEBI:15378"/>
        <dbReference type="ChEBI" id="CHEBI:30616"/>
        <dbReference type="ChEBI" id="CHEBI:47013"/>
        <dbReference type="ChEBI" id="CHEBI:78346"/>
        <dbReference type="ChEBI" id="CHEBI:456216"/>
        <dbReference type="EC" id="2.7.1.15"/>
    </reaction>
</comment>
<dbReference type="EC" id="2.7.1.15" evidence="9"/>
<keyword evidence="4 9" id="KW-0418">Kinase</keyword>
<comment type="pathway">
    <text evidence="9">Carbohydrate metabolism; D-ribose degradation; D-ribose 5-phosphate from beta-D-ribopyranose: step 2/2.</text>
</comment>
<evidence type="ECO:0000313" key="11">
    <source>
        <dbReference type="EMBL" id="RGE88839.1"/>
    </source>
</evidence>
<protein>
    <recommendedName>
        <fullName evidence="9">Ribokinase</fullName>
        <shortName evidence="9">RK</shortName>
        <ecNumber evidence="9">2.7.1.15</ecNumber>
    </recommendedName>
</protein>
<evidence type="ECO:0000256" key="6">
    <source>
        <dbReference type="ARBA" id="ARBA00022842"/>
    </source>
</evidence>
<evidence type="ECO:0000256" key="8">
    <source>
        <dbReference type="ARBA" id="ARBA00023277"/>
    </source>
</evidence>
<feature type="binding site" evidence="9">
    <location>
        <position position="278"/>
    </location>
    <ligand>
        <name>K(+)</name>
        <dbReference type="ChEBI" id="CHEBI:29103"/>
    </ligand>
</feature>
<feature type="domain" description="Carbohydrate kinase PfkB" evidence="10">
    <location>
        <begin position="5"/>
        <end position="286"/>
    </location>
</feature>
<dbReference type="GO" id="GO:0004747">
    <property type="term" value="F:ribokinase activity"/>
    <property type="evidence" value="ECO:0007669"/>
    <property type="project" value="UniProtKB-UniRule"/>
</dbReference>
<dbReference type="GO" id="GO:0046872">
    <property type="term" value="F:metal ion binding"/>
    <property type="evidence" value="ECO:0007669"/>
    <property type="project" value="UniProtKB-KW"/>
</dbReference>
<name>A0A3E3K4Q5_9FIRM</name>
<evidence type="ECO:0000256" key="4">
    <source>
        <dbReference type="ARBA" id="ARBA00022777"/>
    </source>
</evidence>
<comment type="function">
    <text evidence="9">Catalyzes the phosphorylation of ribose at O-5 in a reaction requiring ATP and magnesium. The resulting D-ribose-5-phosphate can then be used either for sythesis of nucleotides, histidine, and tryptophan, or as a component of the pentose phosphate pathway.</text>
</comment>
<keyword evidence="8 9" id="KW-0119">Carbohydrate metabolism</keyword>
<dbReference type="OrthoDB" id="9775849at2"/>
<accession>A0A3E3K4Q5</accession>
<feature type="binding site" evidence="9">
    <location>
        <position position="276"/>
    </location>
    <ligand>
        <name>K(+)</name>
        <dbReference type="ChEBI" id="CHEBI:29103"/>
    </ligand>
</feature>
<comment type="subunit">
    <text evidence="9">Homodimer.</text>
</comment>
<sequence length="308" mass="34072">MRIINFGSLNLDYTYSVDHIVEPGETLDTKERKIFCGGKGLNQSIALARAGMDVHHAGMIGEDGEMLVNLCRQENIHTHYIWKVAGPSGHTIIQVDETGQNSILLYGGANRKFSKNYIDEVLADFGEDDIVLLQNEINLVDYVIEAAAKRKMRIVLNPSPYNTQIDSCDLSKVNLFLVNEIEGAQMTGKEDLSDILDEMITRYPKAGIVMTLGGDGCVYQDAQRRFYQDSLHVPVKNTTGAGDTFTGYFLASLVSGMDVRECLMVATRAAAIAVTREGAADSIPTRQEVREIDLDFERPQEHGMESGD</sequence>
<feature type="binding site" evidence="9">
    <location>
        <position position="237"/>
    </location>
    <ligand>
        <name>K(+)</name>
        <dbReference type="ChEBI" id="CHEBI:29103"/>
    </ligand>
</feature>
<keyword evidence="1 9" id="KW-0808">Transferase</keyword>
<keyword evidence="7 9" id="KW-0630">Potassium</keyword>
<feature type="binding site" evidence="9">
    <location>
        <position position="243"/>
    </location>
    <ligand>
        <name>substrate</name>
    </ligand>
</feature>
<dbReference type="GO" id="GO:0019303">
    <property type="term" value="P:D-ribose catabolic process"/>
    <property type="evidence" value="ECO:0007669"/>
    <property type="project" value="UniProtKB-UniRule"/>
</dbReference>
<feature type="binding site" evidence="9">
    <location>
        <position position="239"/>
    </location>
    <ligand>
        <name>K(+)</name>
        <dbReference type="ChEBI" id="CHEBI:29103"/>
    </ligand>
</feature>
<dbReference type="PRINTS" id="PR00990">
    <property type="entry name" value="RIBOKINASE"/>
</dbReference>
<dbReference type="GO" id="GO:0005737">
    <property type="term" value="C:cytoplasm"/>
    <property type="evidence" value="ECO:0007669"/>
    <property type="project" value="UniProtKB-SubCell"/>
</dbReference>
<dbReference type="EMBL" id="QVLX01000002">
    <property type="protein sequence ID" value="RGE88839.1"/>
    <property type="molecule type" value="Genomic_DNA"/>
</dbReference>
<evidence type="ECO:0000256" key="3">
    <source>
        <dbReference type="ARBA" id="ARBA00022741"/>
    </source>
</evidence>
<evidence type="ECO:0000259" key="10">
    <source>
        <dbReference type="Pfam" id="PF00294"/>
    </source>
</evidence>
<dbReference type="InterPro" id="IPR011611">
    <property type="entry name" value="PfkB_dom"/>
</dbReference>
<dbReference type="Gene3D" id="3.40.1190.20">
    <property type="match status" value="1"/>
</dbReference>
<feature type="binding site" evidence="9">
    <location>
        <position position="179"/>
    </location>
    <ligand>
        <name>ATP</name>
        <dbReference type="ChEBI" id="CHEBI:30616"/>
    </ligand>
</feature>
<feature type="binding site" evidence="9">
    <location>
        <begin position="242"/>
        <end position="243"/>
    </location>
    <ligand>
        <name>ATP</name>
        <dbReference type="ChEBI" id="CHEBI:30616"/>
    </ligand>
</feature>
<evidence type="ECO:0000256" key="9">
    <source>
        <dbReference type="HAMAP-Rule" id="MF_01987"/>
    </source>
</evidence>
<feature type="binding site" evidence="9">
    <location>
        <position position="273"/>
    </location>
    <ligand>
        <name>K(+)</name>
        <dbReference type="ChEBI" id="CHEBI:29103"/>
    </ligand>
</feature>
<keyword evidence="5 9" id="KW-0067">ATP-binding</keyword>
<feature type="active site" description="Proton acceptor" evidence="9">
    <location>
        <position position="243"/>
    </location>
</feature>
<dbReference type="InterPro" id="IPR002139">
    <property type="entry name" value="Ribo/fructo_kinase"/>
</dbReference>
<evidence type="ECO:0000256" key="2">
    <source>
        <dbReference type="ARBA" id="ARBA00022723"/>
    </source>
</evidence>
<keyword evidence="9" id="KW-0963">Cytoplasm</keyword>
<evidence type="ECO:0000256" key="5">
    <source>
        <dbReference type="ARBA" id="ARBA00022840"/>
    </source>
</evidence>
<comment type="similarity">
    <text evidence="9">Belongs to the carbohydrate kinase PfkB family. Ribokinase subfamily.</text>
</comment>
<keyword evidence="2 9" id="KW-0479">Metal-binding</keyword>
<dbReference type="HAMAP" id="MF_01987">
    <property type="entry name" value="Ribokinase"/>
    <property type="match status" value="1"/>
</dbReference>
<keyword evidence="6 9" id="KW-0460">Magnesium</keyword>
<dbReference type="RefSeq" id="WP_062304330.1">
    <property type="nucleotide sequence ID" value="NZ_CALBAT010000029.1"/>
</dbReference>
<dbReference type="AlphaFoldDB" id="A0A3E3K4Q5"/>
<dbReference type="GO" id="GO:0005524">
    <property type="term" value="F:ATP binding"/>
    <property type="evidence" value="ECO:0007669"/>
    <property type="project" value="UniProtKB-UniRule"/>
</dbReference>
<dbReference type="InterPro" id="IPR011877">
    <property type="entry name" value="Ribokinase"/>
</dbReference>
<evidence type="ECO:0000256" key="7">
    <source>
        <dbReference type="ARBA" id="ARBA00022958"/>
    </source>
</evidence>